<sequence>MKLYFASFIALFLILTGCSSEEKSETNTDSDKEVETAAKVEEEGPSEDEAPVEPAEEGPTERTEPIADGKYPWEVYEVFGSDDAIQERAQNGEVVFLLSDAEALENELIEFANGNSEKPSEWWHSVVLYYNGTLKGEYPDKTDYFAKMAEIENTLLTKDTGNLSNLINEAAQLRGAK</sequence>
<evidence type="ECO:0000313" key="3">
    <source>
        <dbReference type="Proteomes" id="UP001238088"/>
    </source>
</evidence>
<gene>
    <name evidence="2" type="ORF">J2S17_002599</name>
</gene>
<keyword evidence="3" id="KW-1185">Reference proteome</keyword>
<feature type="compositionally biased region" description="Basic and acidic residues" evidence="1">
    <location>
        <begin position="20"/>
        <end position="42"/>
    </location>
</feature>
<feature type="region of interest" description="Disordered" evidence="1">
    <location>
        <begin position="20"/>
        <end position="67"/>
    </location>
</feature>
<dbReference type="PROSITE" id="PS51257">
    <property type="entry name" value="PROKAR_LIPOPROTEIN"/>
    <property type="match status" value="1"/>
</dbReference>
<dbReference type="EMBL" id="JAUSUB010000010">
    <property type="protein sequence ID" value="MDQ0270714.1"/>
    <property type="molecule type" value="Genomic_DNA"/>
</dbReference>
<proteinExistence type="predicted"/>
<protein>
    <submittedName>
        <fullName evidence="2">Uncharacterized protein</fullName>
    </submittedName>
</protein>
<reference evidence="2 3" key="1">
    <citation type="submission" date="2023-07" db="EMBL/GenBank/DDBJ databases">
        <title>Genomic Encyclopedia of Type Strains, Phase IV (KMG-IV): sequencing the most valuable type-strain genomes for metagenomic binning, comparative biology and taxonomic classification.</title>
        <authorList>
            <person name="Goeker M."/>
        </authorList>
    </citation>
    <scope>NUCLEOTIDE SEQUENCE [LARGE SCALE GENOMIC DNA]</scope>
    <source>
        <strain evidence="2 3">DSM 23494</strain>
    </source>
</reference>
<accession>A0ABU0AHH8</accession>
<feature type="compositionally biased region" description="Acidic residues" evidence="1">
    <location>
        <begin position="43"/>
        <end position="58"/>
    </location>
</feature>
<organism evidence="2 3">
    <name type="scientific">Cytobacillus purgationiresistens</name>
    <dbReference type="NCBI Taxonomy" id="863449"/>
    <lineage>
        <taxon>Bacteria</taxon>
        <taxon>Bacillati</taxon>
        <taxon>Bacillota</taxon>
        <taxon>Bacilli</taxon>
        <taxon>Bacillales</taxon>
        <taxon>Bacillaceae</taxon>
        <taxon>Cytobacillus</taxon>
    </lineage>
</organism>
<evidence type="ECO:0000256" key="1">
    <source>
        <dbReference type="SAM" id="MobiDB-lite"/>
    </source>
</evidence>
<dbReference type="RefSeq" id="WP_307475365.1">
    <property type="nucleotide sequence ID" value="NZ_JAUSUB010000010.1"/>
</dbReference>
<name>A0ABU0AHH8_9BACI</name>
<comment type="caution">
    <text evidence="2">The sequence shown here is derived from an EMBL/GenBank/DDBJ whole genome shotgun (WGS) entry which is preliminary data.</text>
</comment>
<evidence type="ECO:0000313" key="2">
    <source>
        <dbReference type="EMBL" id="MDQ0270714.1"/>
    </source>
</evidence>
<dbReference type="Proteomes" id="UP001238088">
    <property type="component" value="Unassembled WGS sequence"/>
</dbReference>